<evidence type="ECO:0000313" key="1">
    <source>
        <dbReference type="EMBL" id="EAL3776643.1"/>
    </source>
</evidence>
<accession>A0A5L4SW38</accession>
<proteinExistence type="predicted"/>
<sequence length="264" mass="31403">MAESKIIFTECELVVNDEIPQLDIFENKLEDCYDIDNVSYIVNCEIIDEKFFWIYIQYGKAKPYTNEVLNTETKEITQNKRKPNEAELRNQLFCMYVPTSAILYMSDFRKNTFLATYLKTRFNKDFIIKKYFINPEEFVKEVTSIQSLKFVGLDKTLFNNGIFSEVGDVLGYEQPIKFMIEAKFKDYKFDFKKCLDFLIFWKDKKEKQEIDKMICIGKDDKGIEKIFNLDTYLKKIQIVATKNENEMYNPQVIKENLLEKLNAK</sequence>
<gene>
    <name evidence="1" type="ORF">BSY74_03825</name>
</gene>
<organism evidence="1">
    <name type="scientific">Campylobacter upsaliensis</name>
    <dbReference type="NCBI Taxonomy" id="28080"/>
    <lineage>
        <taxon>Bacteria</taxon>
        <taxon>Pseudomonadati</taxon>
        <taxon>Campylobacterota</taxon>
        <taxon>Epsilonproteobacteria</taxon>
        <taxon>Campylobacterales</taxon>
        <taxon>Campylobacteraceae</taxon>
        <taxon>Campylobacter</taxon>
    </lineage>
</organism>
<comment type="caution">
    <text evidence="1">The sequence shown here is derived from an EMBL/GenBank/DDBJ whole genome shotgun (WGS) entry which is preliminary data.</text>
</comment>
<reference evidence="1" key="1">
    <citation type="submission" date="2018-05" db="EMBL/GenBank/DDBJ databases">
        <authorList>
            <consortium name="PulseNet: The National Subtyping Network for Foodborne Disease Surveillance"/>
            <person name="Tarr C.L."/>
            <person name="Trees E."/>
            <person name="Katz L.S."/>
            <person name="Carleton-Romer H.A."/>
            <person name="Stroika S."/>
            <person name="Kucerova Z."/>
            <person name="Roache K.F."/>
            <person name="Sabol A.L."/>
            <person name="Besser J."/>
            <person name="Gerner-Smidt P."/>
        </authorList>
    </citation>
    <scope>NUCLEOTIDE SEQUENCE</scope>
    <source>
        <strain evidence="1">PNUSAC001154</strain>
    </source>
</reference>
<name>A0A5L4SW38_CAMUP</name>
<dbReference type="RefSeq" id="WP_220726658.1">
    <property type="nucleotide sequence ID" value="NZ_CBCXLM010000030.1"/>
</dbReference>
<protein>
    <submittedName>
        <fullName evidence="1">Uncharacterized protein</fullName>
    </submittedName>
</protein>
<dbReference type="EMBL" id="AACNSW010000009">
    <property type="protein sequence ID" value="EAL3776643.1"/>
    <property type="molecule type" value="Genomic_DNA"/>
</dbReference>
<dbReference type="AlphaFoldDB" id="A0A5L4SW38"/>